<keyword evidence="9" id="KW-1133">Transmembrane helix</keyword>
<dbReference type="GO" id="GO:0004674">
    <property type="term" value="F:protein serine/threonine kinase activity"/>
    <property type="evidence" value="ECO:0007669"/>
    <property type="project" value="UniProtKB-KW"/>
</dbReference>
<keyword evidence="4 7" id="KW-0547">Nucleotide-binding</keyword>
<organism evidence="11">
    <name type="scientific">Herbiconiux sp. A18JL235</name>
    <dbReference type="NCBI Taxonomy" id="3152363"/>
    <lineage>
        <taxon>Bacteria</taxon>
        <taxon>Bacillati</taxon>
        <taxon>Actinomycetota</taxon>
        <taxon>Actinomycetes</taxon>
        <taxon>Micrococcales</taxon>
        <taxon>Microbacteriaceae</taxon>
        <taxon>Herbiconiux</taxon>
    </lineage>
</organism>
<dbReference type="Pfam" id="PF00069">
    <property type="entry name" value="Pkinase"/>
    <property type="match status" value="1"/>
</dbReference>
<evidence type="ECO:0000256" key="2">
    <source>
        <dbReference type="ARBA" id="ARBA00022527"/>
    </source>
</evidence>
<feature type="region of interest" description="Disordered" evidence="8">
    <location>
        <begin position="294"/>
        <end position="390"/>
    </location>
</feature>
<evidence type="ECO:0000256" key="3">
    <source>
        <dbReference type="ARBA" id="ARBA00022679"/>
    </source>
</evidence>
<evidence type="ECO:0000313" key="11">
    <source>
        <dbReference type="EMBL" id="XDI04009.1"/>
    </source>
</evidence>
<keyword evidence="9" id="KW-0812">Transmembrane</keyword>
<keyword evidence="2" id="KW-0723">Serine/threonine-protein kinase</keyword>
<proteinExistence type="predicted"/>
<dbReference type="RefSeq" id="WP_368496422.1">
    <property type="nucleotide sequence ID" value="NZ_CP162511.1"/>
</dbReference>
<keyword evidence="5 11" id="KW-0418">Kinase</keyword>
<dbReference type="Gene3D" id="1.10.510.10">
    <property type="entry name" value="Transferase(Phosphotransferase) domain 1"/>
    <property type="match status" value="1"/>
</dbReference>
<dbReference type="PROSITE" id="PS50011">
    <property type="entry name" value="PROTEIN_KINASE_DOM"/>
    <property type="match status" value="1"/>
</dbReference>
<dbReference type="InterPro" id="IPR011009">
    <property type="entry name" value="Kinase-like_dom_sf"/>
</dbReference>
<name>A0AB39BC68_9MICO</name>
<accession>A0AB39BC68</accession>
<feature type="compositionally biased region" description="Polar residues" evidence="8">
    <location>
        <begin position="368"/>
        <end position="382"/>
    </location>
</feature>
<evidence type="ECO:0000256" key="8">
    <source>
        <dbReference type="SAM" id="MobiDB-lite"/>
    </source>
</evidence>
<dbReference type="PROSITE" id="PS00107">
    <property type="entry name" value="PROTEIN_KINASE_ATP"/>
    <property type="match status" value="1"/>
</dbReference>
<evidence type="ECO:0000256" key="4">
    <source>
        <dbReference type="ARBA" id="ARBA00022741"/>
    </source>
</evidence>
<reference evidence="11" key="1">
    <citation type="submission" date="2024-05" db="EMBL/GenBank/DDBJ databases">
        <title>Herbiconiux sp. A18JL235.</title>
        <authorList>
            <person name="Zhang G."/>
        </authorList>
    </citation>
    <scope>NUCLEOTIDE SEQUENCE</scope>
    <source>
        <strain evidence="11">A18JL235</strain>
    </source>
</reference>
<dbReference type="SMART" id="SM00220">
    <property type="entry name" value="S_TKc"/>
    <property type="match status" value="1"/>
</dbReference>
<evidence type="ECO:0000256" key="5">
    <source>
        <dbReference type="ARBA" id="ARBA00022777"/>
    </source>
</evidence>
<dbReference type="InterPro" id="IPR008271">
    <property type="entry name" value="Ser/Thr_kinase_AS"/>
</dbReference>
<sequence>MARRLPSAPPTLPGFSPVRVLGSGGFADVFLFEQNLPRRQVAVKVMLPEVVNEHVRRMFRVEADLMAGLSAHPAILTVYQAGVSSDGRPYLVMELCSSSLGQRYRSEPLPVAEVLRIGVKIAGALQTAHEQGILHRDVKPSNILLTAYDAPVLSDFGISSGAKGIAPADAVGLSIPWSAPEVVTEATSGTVASEVWALGATLYSLLAGRSPFEVPGATTAPVELARRIVKSRLPALGRADVPASLEEVLARALSKDPERRQQTVLELLRELQAVEIELGLSPTPAEVTAAEWATGDIGRDPADRTVLAPQSGSTGAEVAGAHGAGVSAAGTTGHDPVGRARGGGPRRARRGTATHATGSPAGAPTVGGATSAQGPTRATPVTSGAGRRHRRRRTITLVVAGALAVVAALAVMLGLVVVQAPGGAAIPRVGEISVEAQAGSIRFSWADPGLKPGDSYRVTTGDGRTSLQRQPEFVATPDGGDRVCITVAVVRAGKAGESGSERCADTP</sequence>
<dbReference type="GO" id="GO:0005524">
    <property type="term" value="F:ATP binding"/>
    <property type="evidence" value="ECO:0007669"/>
    <property type="project" value="UniProtKB-UniRule"/>
</dbReference>
<feature type="binding site" evidence="7">
    <location>
        <position position="44"/>
    </location>
    <ligand>
        <name>ATP</name>
        <dbReference type="ChEBI" id="CHEBI:30616"/>
    </ligand>
</feature>
<protein>
    <recommendedName>
        <fullName evidence="1">non-specific serine/threonine protein kinase</fullName>
        <ecNumber evidence="1">2.7.11.1</ecNumber>
    </recommendedName>
</protein>
<dbReference type="PANTHER" id="PTHR43289:SF6">
    <property type="entry name" value="SERINE_THREONINE-PROTEIN KINASE NEKL-3"/>
    <property type="match status" value="1"/>
</dbReference>
<gene>
    <name evidence="11" type="ORF">ABFY20_11700</name>
</gene>
<dbReference type="Gene3D" id="3.30.200.20">
    <property type="entry name" value="Phosphorylase Kinase, domain 1"/>
    <property type="match status" value="1"/>
</dbReference>
<dbReference type="PANTHER" id="PTHR43289">
    <property type="entry name" value="MITOGEN-ACTIVATED PROTEIN KINASE KINASE KINASE 20-RELATED"/>
    <property type="match status" value="1"/>
</dbReference>
<dbReference type="AlphaFoldDB" id="A0AB39BC68"/>
<dbReference type="PROSITE" id="PS00108">
    <property type="entry name" value="PROTEIN_KINASE_ST"/>
    <property type="match status" value="1"/>
</dbReference>
<evidence type="ECO:0000256" key="7">
    <source>
        <dbReference type="PROSITE-ProRule" id="PRU10141"/>
    </source>
</evidence>
<feature type="compositionally biased region" description="Low complexity" evidence="8">
    <location>
        <begin position="315"/>
        <end position="334"/>
    </location>
</feature>
<dbReference type="SUPFAM" id="SSF56112">
    <property type="entry name" value="Protein kinase-like (PK-like)"/>
    <property type="match status" value="1"/>
</dbReference>
<dbReference type="EC" id="2.7.11.1" evidence="1"/>
<feature type="domain" description="Protein kinase" evidence="10">
    <location>
        <begin position="15"/>
        <end position="272"/>
    </location>
</feature>
<dbReference type="InterPro" id="IPR000719">
    <property type="entry name" value="Prot_kinase_dom"/>
</dbReference>
<dbReference type="EMBL" id="CP162511">
    <property type="protein sequence ID" value="XDI04009.1"/>
    <property type="molecule type" value="Genomic_DNA"/>
</dbReference>
<dbReference type="InterPro" id="IPR017441">
    <property type="entry name" value="Protein_kinase_ATP_BS"/>
</dbReference>
<dbReference type="CDD" id="cd14014">
    <property type="entry name" value="STKc_PknB_like"/>
    <property type="match status" value="1"/>
</dbReference>
<evidence type="ECO:0000259" key="10">
    <source>
        <dbReference type="PROSITE" id="PS50011"/>
    </source>
</evidence>
<keyword evidence="3 11" id="KW-0808">Transferase</keyword>
<evidence type="ECO:0000256" key="9">
    <source>
        <dbReference type="SAM" id="Phobius"/>
    </source>
</evidence>
<keyword evidence="9" id="KW-0472">Membrane</keyword>
<keyword evidence="6 7" id="KW-0067">ATP-binding</keyword>
<evidence type="ECO:0000256" key="1">
    <source>
        <dbReference type="ARBA" id="ARBA00012513"/>
    </source>
</evidence>
<evidence type="ECO:0000256" key="6">
    <source>
        <dbReference type="ARBA" id="ARBA00022840"/>
    </source>
</evidence>
<feature type="transmembrane region" description="Helical" evidence="9">
    <location>
        <begin position="395"/>
        <end position="418"/>
    </location>
</feature>